<dbReference type="EMBL" id="JWZX01001265">
    <property type="protein sequence ID" value="KOO34297.1"/>
    <property type="molecule type" value="Genomic_DNA"/>
</dbReference>
<sequence length="560" mass="61619">MASAPRMPRTSEMNTDGIKALLKAELTDAVQALEALLAPHPAAYTGGLTLLTIEDCEAYKEKHHIDDEEVDEEDIDFWLAVSEHSMPHFADRMQRLIMRNSAIMQGRNQQQETTAVLKALREIQAKQKESERQVQATLEAIRSELVTLRGGRAHAAAACEAGTSASGASKRQRADELSRGAAANMLRTAVGRGSGAKGPPGFERSAFDDEDAENVDEQTNTCIKVNDPSSARNSARLLALKLQTDRATQARFYMSNYLQPWLFQRRTHSMPDRKEILVKLIGRMADEQKPLVSKNELDEVDADDLLGWAELLINSDEQLKKEFENLESAAWLAFGLRAKALVLDNMPMAMRGNIHDGFSAHLDSLLASAKYEQLNQLLQPLQNLARMPPVEEDGGADDEAQEAAPGPVLPPRPRQRAVQGAVKGLVGVDGNAAQIEELDKISSEMLPTARSLFFTDGKFLKTPDGSKHFVLELAQKMHSEFIGGVYKLERTGLAVTIFYIHHALDLAPKARAPHKGELWFTPSPSFRTIPAKLSAIAAFLKSSKYAPTEVAELAALQTRA</sequence>
<evidence type="ECO:0000256" key="1">
    <source>
        <dbReference type="SAM" id="MobiDB-lite"/>
    </source>
</evidence>
<accession>A0A0M0K6Q0</accession>
<protein>
    <submittedName>
        <fullName evidence="2">Uncharacterized protein</fullName>
    </submittedName>
</protein>
<organism evidence="2 3">
    <name type="scientific">Chrysochromulina tobinii</name>
    <dbReference type="NCBI Taxonomy" id="1460289"/>
    <lineage>
        <taxon>Eukaryota</taxon>
        <taxon>Haptista</taxon>
        <taxon>Haptophyta</taxon>
        <taxon>Prymnesiophyceae</taxon>
        <taxon>Prymnesiales</taxon>
        <taxon>Chrysochromulinaceae</taxon>
        <taxon>Chrysochromulina</taxon>
    </lineage>
</organism>
<dbReference type="Proteomes" id="UP000037460">
    <property type="component" value="Unassembled WGS sequence"/>
</dbReference>
<reference evidence="3" key="1">
    <citation type="journal article" date="2015" name="PLoS Genet.">
        <title>Genome Sequence and Transcriptome Analyses of Chrysochromulina tobin: Metabolic Tools for Enhanced Algal Fitness in the Prominent Order Prymnesiales (Haptophyceae).</title>
        <authorList>
            <person name="Hovde B.T."/>
            <person name="Deodato C.R."/>
            <person name="Hunsperger H.M."/>
            <person name="Ryken S.A."/>
            <person name="Yost W."/>
            <person name="Jha R.K."/>
            <person name="Patterson J."/>
            <person name="Monnat R.J. Jr."/>
            <person name="Barlow S.B."/>
            <person name="Starkenburg S.R."/>
            <person name="Cattolico R.A."/>
        </authorList>
    </citation>
    <scope>NUCLEOTIDE SEQUENCE</scope>
    <source>
        <strain evidence="3">CCMP291</strain>
    </source>
</reference>
<dbReference type="AlphaFoldDB" id="A0A0M0K6Q0"/>
<name>A0A0M0K6Q0_9EUKA</name>
<feature type="compositionally biased region" description="Acidic residues" evidence="1">
    <location>
        <begin position="390"/>
        <end position="401"/>
    </location>
</feature>
<keyword evidence="3" id="KW-1185">Reference proteome</keyword>
<proteinExistence type="predicted"/>
<feature type="region of interest" description="Disordered" evidence="1">
    <location>
        <begin position="190"/>
        <end position="212"/>
    </location>
</feature>
<evidence type="ECO:0000313" key="3">
    <source>
        <dbReference type="Proteomes" id="UP000037460"/>
    </source>
</evidence>
<gene>
    <name evidence="2" type="ORF">Ctob_016257</name>
</gene>
<feature type="region of interest" description="Disordered" evidence="1">
    <location>
        <begin position="387"/>
        <end position="414"/>
    </location>
</feature>
<comment type="caution">
    <text evidence="2">The sequence shown here is derived from an EMBL/GenBank/DDBJ whole genome shotgun (WGS) entry which is preliminary data.</text>
</comment>
<evidence type="ECO:0000313" key="2">
    <source>
        <dbReference type="EMBL" id="KOO34297.1"/>
    </source>
</evidence>